<dbReference type="Proteomes" id="UP000237344">
    <property type="component" value="Unassembled WGS sequence"/>
</dbReference>
<comment type="caution">
    <text evidence="1">The sequence shown here is derived from an EMBL/GenBank/DDBJ whole genome shotgun (WGS) entry which is preliminary data.</text>
</comment>
<proteinExistence type="predicted"/>
<keyword evidence="2" id="KW-1185">Reference proteome</keyword>
<name>A0A2S3VXI6_9PROT</name>
<accession>A0A2S3VXI6</accession>
<protein>
    <submittedName>
        <fullName evidence="1">Uncharacterized protein</fullName>
    </submittedName>
</protein>
<sequence length="228" mass="25624">MFRPHFSDCRESFDQKTTAVFQASTIGVGSLIAMLRKETLRQITMSKMEFNPLEASLKSTSRRINKILLHTLYIFKSHGFRRPGQMLTKSDGRRRDRLPGTGVIFRNMVISLPWTVGIRLTSGMRNLNTRNGASVLDGLDNRNKSLCLLIIPQTGTLWGNATFRSDGCRFDNDQPSPTPSQGTIVNMVPVIHDPIRGHILAHRGNGDTITQCNVLEGKRLEQRGRGYD</sequence>
<dbReference type="EMBL" id="POTC01000081">
    <property type="protein sequence ID" value="POF61321.1"/>
    <property type="molecule type" value="Genomic_DNA"/>
</dbReference>
<organism evidence="1 2">
    <name type="scientific">Novacetimonas maltaceti</name>
    <dbReference type="NCBI Taxonomy" id="1203393"/>
    <lineage>
        <taxon>Bacteria</taxon>
        <taxon>Pseudomonadati</taxon>
        <taxon>Pseudomonadota</taxon>
        <taxon>Alphaproteobacteria</taxon>
        <taxon>Acetobacterales</taxon>
        <taxon>Acetobacteraceae</taxon>
        <taxon>Novacetimonas</taxon>
    </lineage>
</organism>
<dbReference type="AlphaFoldDB" id="A0A2S3VXI6"/>
<reference evidence="1 2" key="1">
    <citation type="submission" date="2018-01" db="EMBL/GenBank/DDBJ databases">
        <title>Draft Genome Sequence of Komagataeibacter maltaceti LMG 1529, a Vinegar Producing Acetic Acid Bacterium Isolated from Malt Vinegar Brewery Acetifiers.</title>
        <authorList>
            <person name="Zhang Q."/>
            <person name="Hollensteiner J."/>
            <person name="Poehlein A."/>
            <person name="Daniel R."/>
        </authorList>
    </citation>
    <scope>NUCLEOTIDE SEQUENCE [LARGE SCALE GENOMIC DNA]</scope>
    <source>
        <strain evidence="1 2">LMG 1529</strain>
    </source>
</reference>
<gene>
    <name evidence="1" type="ORF">KMAL_30510</name>
</gene>
<evidence type="ECO:0000313" key="2">
    <source>
        <dbReference type="Proteomes" id="UP000237344"/>
    </source>
</evidence>
<evidence type="ECO:0000313" key="1">
    <source>
        <dbReference type="EMBL" id="POF61321.1"/>
    </source>
</evidence>